<keyword evidence="3" id="KW-0067">ATP-binding</keyword>
<comment type="caution">
    <text evidence="5">The sequence shown here is derived from an EMBL/GenBank/DDBJ whole genome shotgun (WGS) entry which is preliminary data.</text>
</comment>
<accession>A0AAD7MTQ3</accession>
<feature type="domain" description="Protein kinase" evidence="4">
    <location>
        <begin position="24"/>
        <end position="326"/>
    </location>
</feature>
<organism evidence="5 6">
    <name type="scientific">Mycena maculata</name>
    <dbReference type="NCBI Taxonomy" id="230809"/>
    <lineage>
        <taxon>Eukaryota</taxon>
        <taxon>Fungi</taxon>
        <taxon>Dikarya</taxon>
        <taxon>Basidiomycota</taxon>
        <taxon>Agaricomycotina</taxon>
        <taxon>Agaricomycetes</taxon>
        <taxon>Agaricomycetidae</taxon>
        <taxon>Agaricales</taxon>
        <taxon>Marasmiineae</taxon>
        <taxon>Mycenaceae</taxon>
        <taxon>Mycena</taxon>
    </lineage>
</organism>
<dbReference type="InterPro" id="IPR000719">
    <property type="entry name" value="Prot_kinase_dom"/>
</dbReference>
<feature type="non-terminal residue" evidence="5">
    <location>
        <position position="336"/>
    </location>
</feature>
<evidence type="ECO:0000256" key="1">
    <source>
        <dbReference type="ARBA" id="ARBA00008874"/>
    </source>
</evidence>
<dbReference type="Proteomes" id="UP001215280">
    <property type="component" value="Unassembled WGS sequence"/>
</dbReference>
<dbReference type="Gene3D" id="1.10.510.10">
    <property type="entry name" value="Transferase(Phosphotransferase) domain 1"/>
    <property type="match status" value="1"/>
</dbReference>
<reference evidence="5" key="1">
    <citation type="submission" date="2023-03" db="EMBL/GenBank/DDBJ databases">
        <title>Massive genome expansion in bonnet fungi (Mycena s.s.) driven by repeated elements and novel gene families across ecological guilds.</title>
        <authorList>
            <consortium name="Lawrence Berkeley National Laboratory"/>
            <person name="Harder C.B."/>
            <person name="Miyauchi S."/>
            <person name="Viragh M."/>
            <person name="Kuo A."/>
            <person name="Thoen E."/>
            <person name="Andreopoulos B."/>
            <person name="Lu D."/>
            <person name="Skrede I."/>
            <person name="Drula E."/>
            <person name="Henrissat B."/>
            <person name="Morin E."/>
            <person name="Kohler A."/>
            <person name="Barry K."/>
            <person name="LaButti K."/>
            <person name="Morin E."/>
            <person name="Salamov A."/>
            <person name="Lipzen A."/>
            <person name="Mereny Z."/>
            <person name="Hegedus B."/>
            <person name="Baldrian P."/>
            <person name="Stursova M."/>
            <person name="Weitz H."/>
            <person name="Taylor A."/>
            <person name="Grigoriev I.V."/>
            <person name="Nagy L.G."/>
            <person name="Martin F."/>
            <person name="Kauserud H."/>
        </authorList>
    </citation>
    <scope>NUCLEOTIDE SEQUENCE</scope>
    <source>
        <strain evidence="5">CBHHK188m</strain>
    </source>
</reference>
<evidence type="ECO:0000259" key="4">
    <source>
        <dbReference type="PROSITE" id="PS50011"/>
    </source>
</evidence>
<dbReference type="InterPro" id="IPR011009">
    <property type="entry name" value="Kinase-like_dom_sf"/>
</dbReference>
<protein>
    <submittedName>
        <fullName evidence="5">Kinase-like domain-containing protein</fullName>
    </submittedName>
</protein>
<dbReference type="PANTHER" id="PTHR45832:SF22">
    <property type="entry name" value="SERINE_THREONINE-PROTEIN KINASE SAMKA-RELATED"/>
    <property type="match status" value="1"/>
</dbReference>
<keyword evidence="6" id="KW-1185">Reference proteome</keyword>
<evidence type="ECO:0000313" key="5">
    <source>
        <dbReference type="EMBL" id="KAJ7731568.1"/>
    </source>
</evidence>
<dbReference type="Pfam" id="PF00069">
    <property type="entry name" value="Pkinase"/>
    <property type="match status" value="1"/>
</dbReference>
<dbReference type="EMBL" id="JARJLG010000182">
    <property type="protein sequence ID" value="KAJ7731568.1"/>
    <property type="molecule type" value="Genomic_DNA"/>
</dbReference>
<name>A0AAD7MTQ3_9AGAR</name>
<keyword evidence="5" id="KW-0808">Transferase</keyword>
<gene>
    <name evidence="5" type="ORF">DFH07DRAFT_755612</name>
</gene>
<dbReference type="PANTHER" id="PTHR45832">
    <property type="entry name" value="SERINE/THREONINE-PROTEIN KINASE SAMKA-RELATED-RELATED"/>
    <property type="match status" value="1"/>
</dbReference>
<dbReference type="SUPFAM" id="SSF56112">
    <property type="entry name" value="Protein kinase-like (PK-like)"/>
    <property type="match status" value="1"/>
</dbReference>
<evidence type="ECO:0000313" key="6">
    <source>
        <dbReference type="Proteomes" id="UP001215280"/>
    </source>
</evidence>
<dbReference type="AlphaFoldDB" id="A0AAD7MTQ3"/>
<keyword evidence="5" id="KW-0418">Kinase</keyword>
<dbReference type="PROSITE" id="PS50011">
    <property type="entry name" value="PROTEIN_KINASE_DOM"/>
    <property type="match status" value="1"/>
</dbReference>
<proteinExistence type="inferred from homology"/>
<comment type="similarity">
    <text evidence="1">Belongs to the protein kinase superfamily. STE Ser/Thr protein kinase family. STE20 subfamily.</text>
</comment>
<sequence length="336" mass="37638">GWVASVISPLSTFIDMPINPRNHYLDLQEIADGPGGTMLYVARLADGNRDNLTLPIQVKERDRDDLLARRPTFVAIKSIPIMPTGSSKLGEVLRELRTMRNIRSDHILAMDALYVDPIEDTLWVRMELMTRTLSSVIELNEAGLVLSDRTIAGCTKDILTALEHLRVNGIAPRNIRSDNVLINKEGVLKLSMSCICARRQYFVNRTSIANLSNATKLSEESRGIPNVQISACWSNITSDASALGALVWEMAAGRRPPVNAQRRIEDWPPLSSIASRTPAFHEFIRICFDPAIKESGYRRLLESTFIRDACERPSLAQLLVQCTAFEGRLREQGRRN</sequence>
<dbReference type="InterPro" id="IPR051931">
    <property type="entry name" value="PAK3-like"/>
</dbReference>
<dbReference type="GO" id="GO:0005524">
    <property type="term" value="F:ATP binding"/>
    <property type="evidence" value="ECO:0007669"/>
    <property type="project" value="UniProtKB-KW"/>
</dbReference>
<keyword evidence="2" id="KW-0547">Nucleotide-binding</keyword>
<evidence type="ECO:0000256" key="2">
    <source>
        <dbReference type="ARBA" id="ARBA00022741"/>
    </source>
</evidence>
<evidence type="ECO:0000256" key="3">
    <source>
        <dbReference type="ARBA" id="ARBA00022840"/>
    </source>
</evidence>
<dbReference type="GO" id="GO:0004672">
    <property type="term" value="F:protein kinase activity"/>
    <property type="evidence" value="ECO:0007669"/>
    <property type="project" value="InterPro"/>
</dbReference>